<evidence type="ECO:0000313" key="10">
    <source>
        <dbReference type="EMBL" id="KAK1797488.1"/>
    </source>
</evidence>
<protein>
    <recommendedName>
        <fullName evidence="9">Ig-like domain-containing protein</fullName>
    </recommendedName>
</protein>
<evidence type="ECO:0000256" key="1">
    <source>
        <dbReference type="ARBA" id="ARBA00004236"/>
    </source>
</evidence>
<dbReference type="PROSITE" id="PS50835">
    <property type="entry name" value="IG_LIKE"/>
    <property type="match status" value="1"/>
</dbReference>
<keyword evidence="6" id="KW-1015">Disulfide bond</keyword>
<dbReference type="InterPro" id="IPR003599">
    <property type="entry name" value="Ig_sub"/>
</dbReference>
<sequence>MGTGTGTGKGTLMPQGKLTGFTIFTQTGIDTWTGTRTTAGKGAGKAGAGGTQTADIGTGFAAGKQVFDVNAGSVPEEPRNTDTGDTGCPLHAVTEMPWQYLKGGEKPLLIASAYHSEPVLYYKHFNKTGRHNAVRKGNNFTLTISDAEPSDSATYYCAVSYYSHIGLEDCTVLVLKDTPASHYDVLQHPVLNPVMTGSNATLNCTVLTKRCAGEHSVYWFRHGSGESHPGIIYTHGDRSGQCKNSSEAGSYTQRCMYMLPKKNLSLSDAGTYYCAVAECGEIIFGNGTKLDFKEDGYNQMKLLVILSIARSAVVLLTFIIFLLRYLVLH</sequence>
<dbReference type="GO" id="GO:0009617">
    <property type="term" value="P:response to bacterium"/>
    <property type="evidence" value="ECO:0007669"/>
    <property type="project" value="TreeGrafter"/>
</dbReference>
<reference evidence="10" key="1">
    <citation type="submission" date="2023-03" db="EMBL/GenBank/DDBJ databases">
        <title>Electrophorus voltai genome.</title>
        <authorList>
            <person name="Bian C."/>
        </authorList>
    </citation>
    <scope>NUCLEOTIDE SEQUENCE</scope>
    <source>
        <strain evidence="10">CB-2022</strain>
        <tissue evidence="10">Muscle</tissue>
    </source>
</reference>
<evidence type="ECO:0000313" key="11">
    <source>
        <dbReference type="Proteomes" id="UP001239994"/>
    </source>
</evidence>
<dbReference type="SMART" id="SM00406">
    <property type="entry name" value="IGv"/>
    <property type="match status" value="2"/>
</dbReference>
<accession>A0AAD8ZDE1</accession>
<dbReference type="InterPro" id="IPR013106">
    <property type="entry name" value="Ig_V-set"/>
</dbReference>
<keyword evidence="8" id="KW-0812">Transmembrane</keyword>
<dbReference type="PANTHER" id="PTHR19433">
    <property type="entry name" value="T-CELL RECEPTOR ALPHA CHAIN V REGION-RELATED"/>
    <property type="match status" value="1"/>
</dbReference>
<keyword evidence="2" id="KW-1003">Cell membrane</keyword>
<name>A0AAD8ZDE1_9TELE</name>
<dbReference type="GO" id="GO:0002376">
    <property type="term" value="P:immune system process"/>
    <property type="evidence" value="ECO:0007669"/>
    <property type="project" value="UniProtKB-KW"/>
</dbReference>
<dbReference type="SMART" id="SM00409">
    <property type="entry name" value="IG"/>
    <property type="match status" value="2"/>
</dbReference>
<dbReference type="InterPro" id="IPR052051">
    <property type="entry name" value="TCR_complex_component"/>
</dbReference>
<proteinExistence type="predicted"/>
<organism evidence="10 11">
    <name type="scientific">Electrophorus voltai</name>
    <dbReference type="NCBI Taxonomy" id="2609070"/>
    <lineage>
        <taxon>Eukaryota</taxon>
        <taxon>Metazoa</taxon>
        <taxon>Chordata</taxon>
        <taxon>Craniata</taxon>
        <taxon>Vertebrata</taxon>
        <taxon>Euteleostomi</taxon>
        <taxon>Actinopterygii</taxon>
        <taxon>Neopterygii</taxon>
        <taxon>Teleostei</taxon>
        <taxon>Ostariophysi</taxon>
        <taxon>Gymnotiformes</taxon>
        <taxon>Gymnotoidei</taxon>
        <taxon>Gymnotidae</taxon>
        <taxon>Electrophorus</taxon>
    </lineage>
</organism>
<keyword evidence="7" id="KW-0325">Glycoprotein</keyword>
<evidence type="ECO:0000259" key="9">
    <source>
        <dbReference type="PROSITE" id="PS50835"/>
    </source>
</evidence>
<evidence type="ECO:0000256" key="8">
    <source>
        <dbReference type="SAM" id="Phobius"/>
    </source>
</evidence>
<dbReference type="GO" id="GO:0005886">
    <property type="term" value="C:plasma membrane"/>
    <property type="evidence" value="ECO:0007669"/>
    <property type="project" value="UniProtKB-SubCell"/>
</dbReference>
<dbReference type="AlphaFoldDB" id="A0AAD8ZDE1"/>
<dbReference type="PANTHER" id="PTHR19433:SF133">
    <property type="entry name" value="IMMUNE-TYPE RECEPTOR 5 PRECURSOR-RELATED"/>
    <property type="match status" value="1"/>
</dbReference>
<dbReference type="Proteomes" id="UP001239994">
    <property type="component" value="Unassembled WGS sequence"/>
</dbReference>
<dbReference type="Gene3D" id="2.60.40.10">
    <property type="entry name" value="Immunoglobulins"/>
    <property type="match status" value="2"/>
</dbReference>
<evidence type="ECO:0000256" key="4">
    <source>
        <dbReference type="ARBA" id="ARBA00022859"/>
    </source>
</evidence>
<feature type="transmembrane region" description="Helical" evidence="8">
    <location>
        <begin position="302"/>
        <end position="327"/>
    </location>
</feature>
<dbReference type="Pfam" id="PF07686">
    <property type="entry name" value="V-set"/>
    <property type="match status" value="2"/>
</dbReference>
<evidence type="ECO:0000256" key="3">
    <source>
        <dbReference type="ARBA" id="ARBA00022729"/>
    </source>
</evidence>
<dbReference type="InterPro" id="IPR036179">
    <property type="entry name" value="Ig-like_dom_sf"/>
</dbReference>
<evidence type="ECO:0000256" key="5">
    <source>
        <dbReference type="ARBA" id="ARBA00023136"/>
    </source>
</evidence>
<keyword evidence="8" id="KW-1133">Transmembrane helix</keyword>
<comment type="caution">
    <text evidence="10">The sequence shown here is derived from an EMBL/GenBank/DDBJ whole genome shotgun (WGS) entry which is preliminary data.</text>
</comment>
<dbReference type="InterPro" id="IPR013783">
    <property type="entry name" value="Ig-like_fold"/>
</dbReference>
<evidence type="ECO:0000256" key="7">
    <source>
        <dbReference type="ARBA" id="ARBA00023180"/>
    </source>
</evidence>
<dbReference type="EMBL" id="JAROKS010000014">
    <property type="protein sequence ID" value="KAK1797488.1"/>
    <property type="molecule type" value="Genomic_DNA"/>
</dbReference>
<keyword evidence="3" id="KW-0732">Signal</keyword>
<dbReference type="CDD" id="cd00099">
    <property type="entry name" value="IgV"/>
    <property type="match status" value="2"/>
</dbReference>
<comment type="subcellular location">
    <subcellularLocation>
        <location evidence="1">Cell membrane</location>
    </subcellularLocation>
</comment>
<gene>
    <name evidence="10" type="ORF">P4O66_008339</name>
</gene>
<keyword evidence="11" id="KW-1185">Reference proteome</keyword>
<feature type="domain" description="Ig-like" evidence="9">
    <location>
        <begin position="179"/>
        <end position="276"/>
    </location>
</feature>
<dbReference type="InterPro" id="IPR007110">
    <property type="entry name" value="Ig-like_dom"/>
</dbReference>
<keyword evidence="5 8" id="KW-0472">Membrane</keyword>
<keyword evidence="4" id="KW-0391">Immunity</keyword>
<evidence type="ECO:0000256" key="6">
    <source>
        <dbReference type="ARBA" id="ARBA00023157"/>
    </source>
</evidence>
<evidence type="ECO:0000256" key="2">
    <source>
        <dbReference type="ARBA" id="ARBA00022475"/>
    </source>
</evidence>
<dbReference type="SUPFAM" id="SSF48726">
    <property type="entry name" value="Immunoglobulin"/>
    <property type="match status" value="2"/>
</dbReference>